<dbReference type="InterPro" id="IPR050931">
    <property type="entry name" value="Mito_Protein_Transport_Metaxin"/>
</dbReference>
<feature type="domain" description="Thioredoxin-like fold" evidence="3">
    <location>
        <begin position="78"/>
        <end position="179"/>
    </location>
</feature>
<dbReference type="InterPro" id="IPR036282">
    <property type="entry name" value="Glutathione-S-Trfase_C_sf"/>
</dbReference>
<reference evidence="5" key="1">
    <citation type="journal article" date="2015" name="PLoS Genet.">
        <title>The dynamic genome and transcriptome of the human fungal pathogen Blastomyces and close relative Emmonsia.</title>
        <authorList>
            <person name="Munoz J.F."/>
            <person name="Gauthier G.M."/>
            <person name="Desjardins C.A."/>
            <person name="Gallo J.E."/>
            <person name="Holder J."/>
            <person name="Sullivan T.D."/>
            <person name="Marty A.J."/>
            <person name="Carmen J.C."/>
            <person name="Chen Z."/>
            <person name="Ding L."/>
            <person name="Gujja S."/>
            <person name="Magrini V."/>
            <person name="Misas E."/>
            <person name="Mitreva M."/>
            <person name="Priest M."/>
            <person name="Saif S."/>
            <person name="Whiston E.A."/>
            <person name="Young S."/>
            <person name="Zeng Q."/>
            <person name="Goldman W.E."/>
            <person name="Mardis E.R."/>
            <person name="Taylor J.W."/>
            <person name="McEwen J.G."/>
            <person name="Clay O.K."/>
            <person name="Klein B.S."/>
            <person name="Cuomo C.A."/>
        </authorList>
    </citation>
    <scope>NUCLEOTIDE SEQUENCE [LARGE SCALE GENOMIC DNA]</scope>
    <source>
        <strain evidence="5">UAMH 3008</strain>
    </source>
</reference>
<evidence type="ECO:0000259" key="2">
    <source>
        <dbReference type="Pfam" id="PF17171"/>
    </source>
</evidence>
<organism evidence="4 5">
    <name type="scientific">[Emmonsia] crescens</name>
    <dbReference type="NCBI Taxonomy" id="73230"/>
    <lineage>
        <taxon>Eukaryota</taxon>
        <taxon>Fungi</taxon>
        <taxon>Dikarya</taxon>
        <taxon>Ascomycota</taxon>
        <taxon>Pezizomycotina</taxon>
        <taxon>Eurotiomycetes</taxon>
        <taxon>Eurotiomycetidae</taxon>
        <taxon>Onygenales</taxon>
        <taxon>Ajellomycetaceae</taxon>
        <taxon>Emergomyces</taxon>
    </lineage>
</organism>
<dbReference type="OrthoDB" id="198787at2759"/>
<name>A0A0G2ICC2_9EURO</name>
<dbReference type="GO" id="GO:0007005">
    <property type="term" value="P:mitochondrion organization"/>
    <property type="evidence" value="ECO:0007669"/>
    <property type="project" value="TreeGrafter"/>
</dbReference>
<feature type="domain" description="Metaxin glutathione S-transferase" evidence="2">
    <location>
        <begin position="230"/>
        <end position="296"/>
    </location>
</feature>
<dbReference type="PANTHER" id="PTHR12289">
    <property type="entry name" value="METAXIN RELATED"/>
    <property type="match status" value="1"/>
</dbReference>
<evidence type="ECO:0000256" key="1">
    <source>
        <dbReference type="SAM" id="MobiDB-lite"/>
    </source>
</evidence>
<dbReference type="EMBL" id="LCZI01000124">
    <property type="protein sequence ID" value="KKZ68322.1"/>
    <property type="molecule type" value="Genomic_DNA"/>
</dbReference>
<sequence>MPEDDRTTAGHQAQATPRFSARLPSVPTPIKLVFDKFPLITYPANELPRRIADRSDNHTLYIFTTARGAGRGAPSFNPQCLKWQAYLKFVGIPFETVASNNHASPTGALPFLLPAPSSAGVSVDPLVPIPSNKIQKWAIEQSHVEEEQQLSLRFDVYASLLDHRIRNAWLYTFYLDSQNFNNIGRKLYIDPSTSNPFARAILARQLQQAARNELLKSSSFIDVDDLEAEAKSAFQALSSLLGDDNHFFGRKDPGLFDASVFAYSHLLLDEHLNWKQNPLGRYLRRYPNLVQHRQRILDAYF</sequence>
<evidence type="ECO:0000259" key="3">
    <source>
        <dbReference type="Pfam" id="PF17172"/>
    </source>
</evidence>
<gene>
    <name evidence="4" type="ORF">EMCG_05997</name>
</gene>
<proteinExistence type="predicted"/>
<dbReference type="Pfam" id="PF17172">
    <property type="entry name" value="GST_N_4"/>
    <property type="match status" value="1"/>
</dbReference>
<evidence type="ECO:0000313" key="5">
    <source>
        <dbReference type="Proteomes" id="UP000034164"/>
    </source>
</evidence>
<dbReference type="Proteomes" id="UP000034164">
    <property type="component" value="Unassembled WGS sequence"/>
</dbReference>
<dbReference type="InterPro" id="IPR033468">
    <property type="entry name" value="Metaxin_GST"/>
</dbReference>
<comment type="caution">
    <text evidence="4">The sequence shown here is derived from an EMBL/GenBank/DDBJ whole genome shotgun (WGS) entry which is preliminary data.</text>
</comment>
<dbReference type="Pfam" id="PF10806">
    <property type="entry name" value="SAM35"/>
    <property type="match status" value="1"/>
</dbReference>
<dbReference type="InterPro" id="IPR012336">
    <property type="entry name" value="Thioredoxin-like_fold"/>
</dbReference>
<dbReference type="AlphaFoldDB" id="A0A0G2ICC2"/>
<dbReference type="Pfam" id="PF17171">
    <property type="entry name" value="GST_C_6"/>
    <property type="match status" value="1"/>
</dbReference>
<evidence type="ECO:0000313" key="4">
    <source>
        <dbReference type="EMBL" id="KKZ68322.1"/>
    </source>
</evidence>
<dbReference type="CDD" id="cd03078">
    <property type="entry name" value="GST_N_Metaxin1_like"/>
    <property type="match status" value="1"/>
</dbReference>
<dbReference type="SUPFAM" id="SSF47616">
    <property type="entry name" value="GST C-terminal domain-like"/>
    <property type="match status" value="1"/>
</dbReference>
<accession>A0A0G2ICC2</accession>
<dbReference type="GO" id="GO:0001401">
    <property type="term" value="C:SAM complex"/>
    <property type="evidence" value="ECO:0007669"/>
    <property type="project" value="TreeGrafter"/>
</dbReference>
<dbReference type="InterPro" id="IPR021211">
    <property type="entry name" value="SAM35"/>
</dbReference>
<feature type="region of interest" description="Disordered" evidence="1">
    <location>
        <begin position="1"/>
        <end position="20"/>
    </location>
</feature>
<dbReference type="VEuPathDB" id="FungiDB:EMCG_05997"/>
<protein>
    <recommendedName>
        <fullName evidence="6">Mitochondrial outer membrane protein</fullName>
    </recommendedName>
</protein>
<dbReference type="PANTHER" id="PTHR12289:SF44">
    <property type="entry name" value="OUTER MEMBRANE PROTEIN (SAM35), PUTATIVE (AFU_ORTHOLOGUE AFUA_1G13180)-RELATED"/>
    <property type="match status" value="1"/>
</dbReference>
<evidence type="ECO:0008006" key="6">
    <source>
        <dbReference type="Google" id="ProtNLM"/>
    </source>
</evidence>